<dbReference type="EMBL" id="CAADFM010000056">
    <property type="protein sequence ID" value="VFK11499.1"/>
    <property type="molecule type" value="Genomic_DNA"/>
</dbReference>
<evidence type="ECO:0000313" key="2">
    <source>
        <dbReference type="EMBL" id="VFK27670.1"/>
    </source>
</evidence>
<organism evidence="1">
    <name type="scientific">Candidatus Kentrum sp. LPFa</name>
    <dbReference type="NCBI Taxonomy" id="2126335"/>
    <lineage>
        <taxon>Bacteria</taxon>
        <taxon>Pseudomonadati</taxon>
        <taxon>Pseudomonadota</taxon>
        <taxon>Gammaproteobacteria</taxon>
        <taxon>Candidatus Kentrum</taxon>
    </lineage>
</organism>
<gene>
    <name evidence="1" type="ORF">BECKLPF1236A_GA0070988_100569</name>
    <name evidence="2" type="ORF">BECKLPF1236C_GA0070990_100509</name>
</gene>
<sequence length="277" mass="32668">MLLDNLQPDISISRDELVSLPWRAQSICELTVRRALAEFVSQQHIREPGLLNHDGNQPKRPILLGDMFLDELLTNKEMWPKEKIFSDGENQFSVMDLRSDPSQTVTLRLPYWFRTAKDFSSILQAFLARYWLKTIVQYRYRRDKYPNTVIVIASGGRSSRIKEAEKLFPPLFFAEYEWEHSGEILPERKNIPYRIDHPFSQWLLEHAVSLRHNYPGIFGQIRDALLVDVWAITTKDTNKQFKRSIKIINKSIRRINQSLQRAGKLNPEMKSRPNRRF</sequence>
<dbReference type="AlphaFoldDB" id="A0A450W3A8"/>
<proteinExistence type="predicted"/>
<evidence type="ECO:0000313" key="1">
    <source>
        <dbReference type="EMBL" id="VFK11499.1"/>
    </source>
</evidence>
<protein>
    <submittedName>
        <fullName evidence="1">Uncharacterized protein</fullName>
    </submittedName>
</protein>
<name>A0A450W3A8_9GAMM</name>
<reference evidence="1" key="1">
    <citation type="submission" date="2019-02" db="EMBL/GenBank/DDBJ databases">
        <authorList>
            <person name="Gruber-Vodicka R. H."/>
            <person name="Seah K. B. B."/>
        </authorList>
    </citation>
    <scope>NUCLEOTIDE SEQUENCE</scope>
    <source>
        <strain evidence="1">BECK_S312</strain>
        <strain evidence="2">BECK_S426</strain>
    </source>
</reference>
<accession>A0A450W3A8</accession>
<dbReference type="EMBL" id="CAADFP010000050">
    <property type="protein sequence ID" value="VFK27670.1"/>
    <property type="molecule type" value="Genomic_DNA"/>
</dbReference>